<organism evidence="1 2">
    <name type="scientific">Ferrimonas marina</name>
    <dbReference type="NCBI Taxonomy" id="299255"/>
    <lineage>
        <taxon>Bacteria</taxon>
        <taxon>Pseudomonadati</taxon>
        <taxon>Pseudomonadota</taxon>
        <taxon>Gammaproteobacteria</taxon>
        <taxon>Alteromonadales</taxon>
        <taxon>Ferrimonadaceae</taxon>
        <taxon>Ferrimonas</taxon>
    </lineage>
</organism>
<dbReference type="AlphaFoldDB" id="A0A1M5YV79"/>
<evidence type="ECO:0000313" key="1">
    <source>
        <dbReference type="EMBL" id="SHI16002.1"/>
    </source>
</evidence>
<accession>A0A1M5YV79</accession>
<dbReference type="Proteomes" id="UP000184268">
    <property type="component" value="Unassembled WGS sequence"/>
</dbReference>
<reference evidence="1 2" key="1">
    <citation type="submission" date="2016-11" db="EMBL/GenBank/DDBJ databases">
        <authorList>
            <person name="Jaros S."/>
            <person name="Januszkiewicz K."/>
            <person name="Wedrychowicz H."/>
        </authorList>
    </citation>
    <scope>NUCLEOTIDE SEQUENCE [LARGE SCALE GENOMIC DNA]</scope>
    <source>
        <strain evidence="1 2">DSM 16917</strain>
    </source>
</reference>
<proteinExistence type="predicted"/>
<keyword evidence="2" id="KW-1185">Reference proteome</keyword>
<protein>
    <submittedName>
        <fullName evidence="1">Uncharacterized protein</fullName>
    </submittedName>
</protein>
<name>A0A1M5YV79_9GAMM</name>
<sequence length="41" mass="4806">MHDPNYYDEILLNGAARPNSAYILSEQERTIYRKEMFGIDA</sequence>
<dbReference type="EMBL" id="FQXG01000008">
    <property type="protein sequence ID" value="SHI16002.1"/>
    <property type="molecule type" value="Genomic_DNA"/>
</dbReference>
<gene>
    <name evidence="1" type="ORF">SAMN02745129_4515</name>
</gene>
<evidence type="ECO:0000313" key="2">
    <source>
        <dbReference type="Proteomes" id="UP000184268"/>
    </source>
</evidence>